<dbReference type="InterPro" id="IPR000415">
    <property type="entry name" value="Nitroreductase-like"/>
</dbReference>
<evidence type="ECO:0000256" key="1">
    <source>
        <dbReference type="ARBA" id="ARBA00001917"/>
    </source>
</evidence>
<comment type="cofactor">
    <cofactor evidence="1 8">
        <name>FMN</name>
        <dbReference type="ChEBI" id="CHEBI:58210"/>
    </cofactor>
</comment>
<feature type="domain" description="Nitroreductase" evidence="9">
    <location>
        <begin position="13"/>
        <end position="168"/>
    </location>
</feature>
<dbReference type="Pfam" id="PF00881">
    <property type="entry name" value="Nitroreductase"/>
    <property type="match status" value="1"/>
</dbReference>
<evidence type="ECO:0000256" key="6">
    <source>
        <dbReference type="ARBA" id="ARBA00023002"/>
    </source>
</evidence>
<organism evidence="10 11">
    <name type="scientific">Sporosarcina gallistercoris</name>
    <dbReference type="NCBI Taxonomy" id="2762245"/>
    <lineage>
        <taxon>Bacteria</taxon>
        <taxon>Bacillati</taxon>
        <taxon>Bacillota</taxon>
        <taxon>Bacilli</taxon>
        <taxon>Bacillales</taxon>
        <taxon>Caryophanaceae</taxon>
        <taxon>Sporosarcina</taxon>
    </lineage>
</organism>
<dbReference type="RefSeq" id="WP_191690080.1">
    <property type="nucleotide sequence ID" value="NZ_JACSQY010000007.1"/>
</dbReference>
<dbReference type="CDD" id="cd02135">
    <property type="entry name" value="YdjA-like"/>
    <property type="match status" value="1"/>
</dbReference>
<keyword evidence="5 8" id="KW-0521">NADP</keyword>
<dbReference type="InterPro" id="IPR052530">
    <property type="entry name" value="NAD(P)H_nitroreductase"/>
</dbReference>
<dbReference type="PANTHER" id="PTHR43821">
    <property type="entry name" value="NAD(P)H NITROREDUCTASE YDJA-RELATED"/>
    <property type="match status" value="1"/>
</dbReference>
<evidence type="ECO:0000259" key="9">
    <source>
        <dbReference type="Pfam" id="PF00881"/>
    </source>
</evidence>
<evidence type="ECO:0000313" key="11">
    <source>
        <dbReference type="Proteomes" id="UP000659496"/>
    </source>
</evidence>
<comment type="caution">
    <text evidence="10">The sequence shown here is derived from an EMBL/GenBank/DDBJ whole genome shotgun (WGS) entry which is preliminary data.</text>
</comment>
<protein>
    <recommendedName>
        <fullName evidence="8">Putative NAD(P)H nitroreductase</fullName>
        <ecNumber evidence="8">1.-.-.-</ecNumber>
    </recommendedName>
</protein>
<keyword evidence="3 8" id="KW-0285">Flavoprotein</keyword>
<comment type="similarity">
    <text evidence="2 8">Belongs to the nitroreductase family.</text>
</comment>
<dbReference type="SUPFAM" id="SSF55469">
    <property type="entry name" value="FMN-dependent nitroreductase-like"/>
    <property type="match status" value="1"/>
</dbReference>
<dbReference type="EMBL" id="JACSQY010000007">
    <property type="protein sequence ID" value="MBD7908684.1"/>
    <property type="molecule type" value="Genomic_DNA"/>
</dbReference>
<dbReference type="Gene3D" id="3.40.109.10">
    <property type="entry name" value="NADH Oxidase"/>
    <property type="match status" value="1"/>
</dbReference>
<dbReference type="EC" id="1.-.-.-" evidence="8"/>
<name>A0ABR8PKK8_9BACL</name>
<dbReference type="PIRSF" id="PIRSF000232">
    <property type="entry name" value="YdjA"/>
    <property type="match status" value="1"/>
</dbReference>
<evidence type="ECO:0000256" key="4">
    <source>
        <dbReference type="ARBA" id="ARBA00022643"/>
    </source>
</evidence>
<gene>
    <name evidence="10" type="ORF">H9659_10115</name>
</gene>
<reference evidence="10 11" key="1">
    <citation type="submission" date="2020-08" db="EMBL/GenBank/DDBJ databases">
        <title>A Genomic Blueprint of the Chicken Gut Microbiome.</title>
        <authorList>
            <person name="Gilroy R."/>
            <person name="Ravi A."/>
            <person name="Getino M."/>
            <person name="Pursley I."/>
            <person name="Horton D.L."/>
            <person name="Alikhan N.-F."/>
            <person name="Baker D."/>
            <person name="Gharbi K."/>
            <person name="Hall N."/>
            <person name="Watson M."/>
            <person name="Adriaenssens E.M."/>
            <person name="Foster-Nyarko E."/>
            <person name="Jarju S."/>
            <person name="Secka A."/>
            <person name="Antonio M."/>
            <person name="Oren A."/>
            <person name="Chaudhuri R."/>
            <person name="La Ragione R.M."/>
            <person name="Hildebrand F."/>
            <person name="Pallen M.J."/>
        </authorList>
    </citation>
    <scope>NUCLEOTIDE SEQUENCE [LARGE SCALE GENOMIC DNA]</scope>
    <source>
        <strain evidence="10 11">Sa3CUA8</strain>
    </source>
</reference>
<accession>A0ABR8PKK8</accession>
<evidence type="ECO:0000256" key="3">
    <source>
        <dbReference type="ARBA" id="ARBA00022630"/>
    </source>
</evidence>
<sequence>MDEQALSVRDAIISRRSIKSFNGQPVEQSEIDDILADAIWAPNHGNRNPWRFVLAAEENYEQFLEVLREFGVPKWKELSDETLAKQMSKFTSASAAMFVIVPEDTRQKQRHEDFAAASTMIQNVQLLAWDKGIGTCWKTPGFLDDPKFRDVLGVKPGERIISMLQFGHFDELPKSKPRTPVEDIITYWQAEPTE</sequence>
<dbReference type="InterPro" id="IPR029479">
    <property type="entry name" value="Nitroreductase"/>
</dbReference>
<keyword evidence="7 8" id="KW-0520">NAD</keyword>
<evidence type="ECO:0000256" key="5">
    <source>
        <dbReference type="ARBA" id="ARBA00022857"/>
    </source>
</evidence>
<dbReference type="Proteomes" id="UP000659496">
    <property type="component" value="Unassembled WGS sequence"/>
</dbReference>
<keyword evidence="6 8" id="KW-0560">Oxidoreductase</keyword>
<evidence type="ECO:0000256" key="8">
    <source>
        <dbReference type="PIRNR" id="PIRNR000232"/>
    </source>
</evidence>
<dbReference type="PANTHER" id="PTHR43821:SF1">
    <property type="entry name" value="NAD(P)H NITROREDUCTASE YDJA-RELATED"/>
    <property type="match status" value="1"/>
</dbReference>
<keyword evidence="11" id="KW-1185">Reference proteome</keyword>
<proteinExistence type="inferred from homology"/>
<dbReference type="InterPro" id="IPR026021">
    <property type="entry name" value="YdjA-like"/>
</dbReference>
<evidence type="ECO:0000256" key="2">
    <source>
        <dbReference type="ARBA" id="ARBA00007118"/>
    </source>
</evidence>
<evidence type="ECO:0000313" key="10">
    <source>
        <dbReference type="EMBL" id="MBD7908684.1"/>
    </source>
</evidence>
<evidence type="ECO:0000256" key="7">
    <source>
        <dbReference type="ARBA" id="ARBA00023027"/>
    </source>
</evidence>
<keyword evidence="4 8" id="KW-0288">FMN</keyword>